<dbReference type="RefSeq" id="XP_025369381.1">
    <property type="nucleotide sequence ID" value="XM_025510348.1"/>
</dbReference>
<reference evidence="2 3" key="1">
    <citation type="journal article" date="2018" name="Mol. Biol. Evol.">
        <title>Broad Genomic Sampling Reveals a Smut Pathogenic Ancestry of the Fungal Clade Ustilaginomycotina.</title>
        <authorList>
            <person name="Kijpornyongpan T."/>
            <person name="Mondo S.J."/>
            <person name="Barry K."/>
            <person name="Sandor L."/>
            <person name="Lee J."/>
            <person name="Lipzen A."/>
            <person name="Pangilinan J."/>
            <person name="LaButti K."/>
            <person name="Hainaut M."/>
            <person name="Henrissat B."/>
            <person name="Grigoriev I.V."/>
            <person name="Spatafora J.W."/>
            <person name="Aime M.C."/>
        </authorList>
    </citation>
    <scope>NUCLEOTIDE SEQUENCE [LARGE SCALE GENOMIC DNA]</scope>
    <source>
        <strain evidence="2 3">MCA 4658</strain>
    </source>
</reference>
<keyword evidence="1" id="KW-0732">Signal</keyword>
<evidence type="ECO:0000313" key="3">
    <source>
        <dbReference type="Proteomes" id="UP000245783"/>
    </source>
</evidence>
<dbReference type="AlphaFoldDB" id="A0A316W0Z2"/>
<organism evidence="2 3">
    <name type="scientific">Ceraceosorus guamensis</name>
    <dbReference type="NCBI Taxonomy" id="1522189"/>
    <lineage>
        <taxon>Eukaryota</taxon>
        <taxon>Fungi</taxon>
        <taxon>Dikarya</taxon>
        <taxon>Basidiomycota</taxon>
        <taxon>Ustilaginomycotina</taxon>
        <taxon>Exobasidiomycetes</taxon>
        <taxon>Ceraceosorales</taxon>
        <taxon>Ceraceosoraceae</taxon>
        <taxon>Ceraceosorus</taxon>
    </lineage>
</organism>
<feature type="signal peptide" evidence="1">
    <location>
        <begin position="1"/>
        <end position="17"/>
    </location>
</feature>
<sequence>MHGCALTHLVPPSFSLCSCISELMLPQLVTVVCVQKIDFCCQSRSEHAAYLPPQQLDLSFPLPHTVHTYWTGQTSPSRLLPLPLPPPPSTTSSSTNTLRLFSTEGNVFFDFASSPLSSTCPLILVPLPRVQPCRRPLHTPADSPPLI</sequence>
<dbReference type="GeneID" id="37032218"/>
<keyword evidence="3" id="KW-1185">Reference proteome</keyword>
<evidence type="ECO:0000313" key="2">
    <source>
        <dbReference type="EMBL" id="PWN42221.1"/>
    </source>
</evidence>
<name>A0A316W0Z2_9BASI</name>
<feature type="chain" id="PRO_5016296519" evidence="1">
    <location>
        <begin position="18"/>
        <end position="147"/>
    </location>
</feature>
<protein>
    <submittedName>
        <fullName evidence="2">Uncharacterized protein</fullName>
    </submittedName>
</protein>
<accession>A0A316W0Z2</accession>
<gene>
    <name evidence="2" type="ORF">IE81DRAFT_140660</name>
</gene>
<evidence type="ECO:0000256" key="1">
    <source>
        <dbReference type="SAM" id="SignalP"/>
    </source>
</evidence>
<dbReference type="EMBL" id="KZ819382">
    <property type="protein sequence ID" value="PWN42221.1"/>
    <property type="molecule type" value="Genomic_DNA"/>
</dbReference>
<dbReference type="InParanoid" id="A0A316W0Z2"/>
<dbReference type="Proteomes" id="UP000245783">
    <property type="component" value="Unassembled WGS sequence"/>
</dbReference>
<proteinExistence type="predicted"/>